<evidence type="ECO:0000256" key="1">
    <source>
        <dbReference type="SAM" id="MobiDB-lite"/>
    </source>
</evidence>
<gene>
    <name evidence="3" type="ORF">FOMPIDRAFT_1167878</name>
</gene>
<dbReference type="AlphaFoldDB" id="S8F2N6"/>
<keyword evidence="4" id="KW-1185">Reference proteome</keyword>
<dbReference type="SUPFAM" id="SSF54695">
    <property type="entry name" value="POZ domain"/>
    <property type="match status" value="1"/>
</dbReference>
<accession>S8F2N6</accession>
<dbReference type="SMART" id="SM00225">
    <property type="entry name" value="BTB"/>
    <property type="match status" value="2"/>
</dbReference>
<feature type="non-terminal residue" evidence="3">
    <location>
        <position position="434"/>
    </location>
</feature>
<feature type="region of interest" description="Disordered" evidence="1">
    <location>
        <begin position="1"/>
        <end position="22"/>
    </location>
</feature>
<dbReference type="OrthoDB" id="3164835at2759"/>
<dbReference type="CDD" id="cd18186">
    <property type="entry name" value="BTB_POZ_ZBTB_KLHL-like"/>
    <property type="match status" value="1"/>
</dbReference>
<dbReference type="EMBL" id="KE504195">
    <property type="protein sequence ID" value="EPS96060.1"/>
    <property type="molecule type" value="Genomic_DNA"/>
</dbReference>
<protein>
    <recommendedName>
        <fullName evidence="2">BTB domain-containing protein</fullName>
    </recommendedName>
</protein>
<dbReference type="Proteomes" id="UP000015241">
    <property type="component" value="Unassembled WGS sequence"/>
</dbReference>
<dbReference type="Gene3D" id="3.30.710.10">
    <property type="entry name" value="Potassium Channel Kv1.1, Chain A"/>
    <property type="match status" value="2"/>
</dbReference>
<dbReference type="HOGENOM" id="CLU_034203_2_0_1"/>
<organism evidence="3 4">
    <name type="scientific">Fomitopsis schrenkii</name>
    <name type="common">Brown rot fungus</name>
    <dbReference type="NCBI Taxonomy" id="2126942"/>
    <lineage>
        <taxon>Eukaryota</taxon>
        <taxon>Fungi</taxon>
        <taxon>Dikarya</taxon>
        <taxon>Basidiomycota</taxon>
        <taxon>Agaricomycotina</taxon>
        <taxon>Agaricomycetes</taxon>
        <taxon>Polyporales</taxon>
        <taxon>Fomitopsis</taxon>
    </lineage>
</organism>
<dbReference type="STRING" id="743788.S8F2N6"/>
<proteinExistence type="predicted"/>
<dbReference type="PROSITE" id="PS50097">
    <property type="entry name" value="BTB"/>
    <property type="match status" value="1"/>
</dbReference>
<dbReference type="eggNOG" id="ENOG502R0NQ">
    <property type="taxonomic scope" value="Eukaryota"/>
</dbReference>
<evidence type="ECO:0000313" key="4">
    <source>
        <dbReference type="Proteomes" id="UP000015241"/>
    </source>
</evidence>
<dbReference type="InterPro" id="IPR011333">
    <property type="entry name" value="SKP1/BTB/POZ_sf"/>
</dbReference>
<reference evidence="3 4" key="1">
    <citation type="journal article" date="2012" name="Science">
        <title>The Paleozoic origin of enzymatic lignin decomposition reconstructed from 31 fungal genomes.</title>
        <authorList>
            <person name="Floudas D."/>
            <person name="Binder M."/>
            <person name="Riley R."/>
            <person name="Barry K."/>
            <person name="Blanchette R.A."/>
            <person name="Henrissat B."/>
            <person name="Martinez A.T."/>
            <person name="Otillar R."/>
            <person name="Spatafora J.W."/>
            <person name="Yadav J.S."/>
            <person name="Aerts A."/>
            <person name="Benoit I."/>
            <person name="Boyd A."/>
            <person name="Carlson A."/>
            <person name="Copeland A."/>
            <person name="Coutinho P.M."/>
            <person name="de Vries R.P."/>
            <person name="Ferreira P."/>
            <person name="Findley K."/>
            <person name="Foster B."/>
            <person name="Gaskell J."/>
            <person name="Glotzer D."/>
            <person name="Gorecki P."/>
            <person name="Heitman J."/>
            <person name="Hesse C."/>
            <person name="Hori C."/>
            <person name="Igarashi K."/>
            <person name="Jurgens J.A."/>
            <person name="Kallen N."/>
            <person name="Kersten P."/>
            <person name="Kohler A."/>
            <person name="Kuees U."/>
            <person name="Kumar T.K.A."/>
            <person name="Kuo A."/>
            <person name="LaButti K."/>
            <person name="Larrondo L.F."/>
            <person name="Lindquist E."/>
            <person name="Ling A."/>
            <person name="Lombard V."/>
            <person name="Lucas S."/>
            <person name="Lundell T."/>
            <person name="Martin R."/>
            <person name="McLaughlin D.J."/>
            <person name="Morgenstern I."/>
            <person name="Morin E."/>
            <person name="Murat C."/>
            <person name="Nagy L.G."/>
            <person name="Nolan M."/>
            <person name="Ohm R.A."/>
            <person name="Patyshakuliyeva A."/>
            <person name="Rokas A."/>
            <person name="Ruiz-Duenas F.J."/>
            <person name="Sabat G."/>
            <person name="Salamov A."/>
            <person name="Samejima M."/>
            <person name="Schmutz J."/>
            <person name="Slot J.C."/>
            <person name="St John F."/>
            <person name="Stenlid J."/>
            <person name="Sun H."/>
            <person name="Sun S."/>
            <person name="Syed K."/>
            <person name="Tsang A."/>
            <person name="Wiebenga A."/>
            <person name="Young D."/>
            <person name="Pisabarro A."/>
            <person name="Eastwood D.C."/>
            <person name="Martin F."/>
            <person name="Cullen D."/>
            <person name="Grigoriev I.V."/>
            <person name="Hibbett D.S."/>
        </authorList>
    </citation>
    <scope>NUCLEOTIDE SEQUENCE</scope>
    <source>
        <strain evidence="4">FP-58527</strain>
    </source>
</reference>
<evidence type="ECO:0000313" key="3">
    <source>
        <dbReference type="EMBL" id="EPS96060.1"/>
    </source>
</evidence>
<dbReference type="InParanoid" id="S8F2N6"/>
<feature type="domain" description="BTB" evidence="2">
    <location>
        <begin position="46"/>
        <end position="120"/>
    </location>
</feature>
<name>S8F2N6_FOMSC</name>
<dbReference type="InterPro" id="IPR000210">
    <property type="entry name" value="BTB/POZ_dom"/>
</dbReference>
<evidence type="ECO:0000259" key="2">
    <source>
        <dbReference type="PROSITE" id="PS50097"/>
    </source>
</evidence>
<sequence length="434" mass="47893">MATPKPKPIRTQAAVSSQLSLKPDKDPIEKKVYTADYPFNNSRGDADVILEAEKGTDVVQFYVHRAVLRIASAFFDDMFSLPQPASPVAEPTKSSVEYALPIVPVTERPEALDHLLRMCYPVPTIPLLTVPFLSPVLGAALKYEMTETVRVLKDTLVTLSQTSPLDVFAEACTHSLEDVAQRAAAAFCTFSSHMADIPASWYYRLLEYHTQVQQWKRDTRRDSGTARETPPPTICLVQDLDLDSDSEAMLGHNTTSTSVPDPFDDPTNRDIIIRSRDNVDFHVSSAFVSFGSPTLKTLLAEAATSQATTVAGQPSSCDPIKITLPEAAHILAPLLQLCYPMPDPQVNLEDINHRFQFVVGLARAAAKYQVARATDFVKRICVSLTTAYPLRVYLVAFYFSWSGIATDAARRSVYELSDTLVPEMALASAAAYRR</sequence>
<dbReference type="Pfam" id="PF00651">
    <property type="entry name" value="BTB"/>
    <property type="match status" value="1"/>
</dbReference>